<dbReference type="SUPFAM" id="SSF53098">
    <property type="entry name" value="Ribonuclease H-like"/>
    <property type="match status" value="1"/>
</dbReference>
<evidence type="ECO:0000259" key="4">
    <source>
        <dbReference type="SMART" id="SM00479"/>
    </source>
</evidence>
<name>A0ABV7VRN2_9GAMM</name>
<dbReference type="GO" id="GO:0004527">
    <property type="term" value="F:exonuclease activity"/>
    <property type="evidence" value="ECO:0007669"/>
    <property type="project" value="UniProtKB-KW"/>
</dbReference>
<organism evidence="5 6">
    <name type="scientific">Bacterioplanoides pacificum</name>
    <dbReference type="NCBI Taxonomy" id="1171596"/>
    <lineage>
        <taxon>Bacteria</taxon>
        <taxon>Pseudomonadati</taxon>
        <taxon>Pseudomonadota</taxon>
        <taxon>Gammaproteobacteria</taxon>
        <taxon>Oceanospirillales</taxon>
        <taxon>Oceanospirillaceae</taxon>
        <taxon>Bacterioplanoides</taxon>
    </lineage>
</organism>
<evidence type="ECO:0000313" key="5">
    <source>
        <dbReference type="EMBL" id="MFC3679772.1"/>
    </source>
</evidence>
<dbReference type="InterPro" id="IPR036397">
    <property type="entry name" value="RNaseH_sf"/>
</dbReference>
<feature type="domain" description="Exonuclease" evidence="4">
    <location>
        <begin position="43"/>
        <end position="223"/>
    </location>
</feature>
<keyword evidence="2" id="KW-0378">Hydrolase</keyword>
<evidence type="ECO:0000256" key="2">
    <source>
        <dbReference type="ARBA" id="ARBA00022801"/>
    </source>
</evidence>
<gene>
    <name evidence="5" type="ORF">ACFOMG_06570</name>
</gene>
<sequence>MKRANINWPERFVQAHASAHDPRLRQYYAEGMVGPDALLSQTPFVALDFETTGLNPEEDDIVSVGLVPFTLQRILIREAREWLVKPNQPLEEESIVIHGITHTQLRSAPDFDIILEPLLQALAGCVVVVHHRAIERQFMHEALMQRISETLQFPVVDTLEIEHQALLRRQGLIGRLLRRPRESVRLADCRRRYSLPYYKAHHALTDAIATAELFQAQVSYHYRNDTRIGDVWL</sequence>
<dbReference type="Proteomes" id="UP001595722">
    <property type="component" value="Unassembled WGS sequence"/>
</dbReference>
<evidence type="ECO:0000256" key="3">
    <source>
        <dbReference type="ARBA" id="ARBA00022839"/>
    </source>
</evidence>
<dbReference type="InterPro" id="IPR012337">
    <property type="entry name" value="RNaseH-like_sf"/>
</dbReference>
<accession>A0ABV7VRN2</accession>
<dbReference type="PANTHER" id="PTHR30231">
    <property type="entry name" value="DNA POLYMERASE III SUBUNIT EPSILON"/>
    <property type="match status" value="1"/>
</dbReference>
<reference evidence="6" key="1">
    <citation type="journal article" date="2019" name="Int. J. Syst. Evol. Microbiol.">
        <title>The Global Catalogue of Microorganisms (GCM) 10K type strain sequencing project: providing services to taxonomists for standard genome sequencing and annotation.</title>
        <authorList>
            <consortium name="The Broad Institute Genomics Platform"/>
            <consortium name="The Broad Institute Genome Sequencing Center for Infectious Disease"/>
            <person name="Wu L."/>
            <person name="Ma J."/>
        </authorList>
    </citation>
    <scope>NUCLEOTIDE SEQUENCE [LARGE SCALE GENOMIC DNA]</scope>
    <source>
        <strain evidence="6">KCTC 42424</strain>
    </source>
</reference>
<dbReference type="Gene3D" id="3.30.420.10">
    <property type="entry name" value="Ribonuclease H-like superfamily/Ribonuclease H"/>
    <property type="match status" value="1"/>
</dbReference>
<dbReference type="NCBIfam" id="NF006602">
    <property type="entry name" value="PRK09146.1"/>
    <property type="match status" value="1"/>
</dbReference>
<keyword evidence="1" id="KW-0540">Nuclease</keyword>
<dbReference type="Pfam" id="PF00929">
    <property type="entry name" value="RNase_T"/>
    <property type="match status" value="1"/>
</dbReference>
<dbReference type="RefSeq" id="WP_376865548.1">
    <property type="nucleotide sequence ID" value="NZ_JBHRYB010000005.1"/>
</dbReference>
<proteinExistence type="predicted"/>
<evidence type="ECO:0000313" key="6">
    <source>
        <dbReference type="Proteomes" id="UP001595722"/>
    </source>
</evidence>
<protein>
    <submittedName>
        <fullName evidence="5">3'-5' exonuclease</fullName>
    </submittedName>
</protein>
<dbReference type="PANTHER" id="PTHR30231:SF4">
    <property type="entry name" value="PROTEIN NEN2"/>
    <property type="match status" value="1"/>
</dbReference>
<evidence type="ECO:0000256" key="1">
    <source>
        <dbReference type="ARBA" id="ARBA00022722"/>
    </source>
</evidence>
<keyword evidence="6" id="KW-1185">Reference proteome</keyword>
<keyword evidence="3 5" id="KW-0269">Exonuclease</keyword>
<dbReference type="InterPro" id="IPR013520">
    <property type="entry name" value="Ribonucl_H"/>
</dbReference>
<dbReference type="CDD" id="cd06127">
    <property type="entry name" value="DEDDh"/>
    <property type="match status" value="1"/>
</dbReference>
<comment type="caution">
    <text evidence="5">The sequence shown here is derived from an EMBL/GenBank/DDBJ whole genome shotgun (WGS) entry which is preliminary data.</text>
</comment>
<dbReference type="EMBL" id="JBHRYB010000005">
    <property type="protein sequence ID" value="MFC3679772.1"/>
    <property type="molecule type" value="Genomic_DNA"/>
</dbReference>
<dbReference type="SMART" id="SM00479">
    <property type="entry name" value="EXOIII"/>
    <property type="match status" value="1"/>
</dbReference>